<gene>
    <name evidence="2" type="ORF">AAW51_3304</name>
</gene>
<sequence>MKKIALAVVGAAMIGLGGFVLFKGLSVPSQETVFQLGQFKAEVQTEKPVPGWAGAIALAGGAVLLLLALRK</sequence>
<keyword evidence="1" id="KW-0472">Membrane</keyword>
<proteinExistence type="predicted"/>
<keyword evidence="1" id="KW-0812">Transmembrane</keyword>
<evidence type="ECO:0000256" key="1">
    <source>
        <dbReference type="SAM" id="Phobius"/>
    </source>
</evidence>
<evidence type="ECO:0008006" key="4">
    <source>
        <dbReference type="Google" id="ProtNLM"/>
    </source>
</evidence>
<reference evidence="2 3" key="1">
    <citation type="submission" date="2015-05" db="EMBL/GenBank/DDBJ databases">
        <authorList>
            <person name="Tang B."/>
            <person name="Yu Y."/>
        </authorList>
    </citation>
    <scope>NUCLEOTIDE SEQUENCE [LARGE SCALE GENOMIC DNA]</scope>
    <source>
        <strain evidence="2 3">DSM 7029</strain>
    </source>
</reference>
<evidence type="ECO:0000313" key="2">
    <source>
        <dbReference type="EMBL" id="AKJ29995.1"/>
    </source>
</evidence>
<dbReference type="Proteomes" id="UP000035352">
    <property type="component" value="Chromosome"/>
</dbReference>
<dbReference type="KEGG" id="pbh:AAW51_3304"/>
<dbReference type="RefSeq" id="WP_047195473.1">
    <property type="nucleotide sequence ID" value="NZ_CP011371.1"/>
</dbReference>
<evidence type="ECO:0000313" key="3">
    <source>
        <dbReference type="Proteomes" id="UP000035352"/>
    </source>
</evidence>
<dbReference type="EMBL" id="CP011371">
    <property type="protein sequence ID" value="AKJ29995.1"/>
    <property type="molecule type" value="Genomic_DNA"/>
</dbReference>
<dbReference type="AlphaFoldDB" id="A0A0G3BTY2"/>
<feature type="transmembrane region" description="Helical" evidence="1">
    <location>
        <begin position="50"/>
        <end position="69"/>
    </location>
</feature>
<keyword evidence="3" id="KW-1185">Reference proteome</keyword>
<name>A0A0G3BTY2_9BURK</name>
<protein>
    <recommendedName>
        <fullName evidence="4">DUF3185 domain-containing protein</fullName>
    </recommendedName>
</protein>
<organism evidence="2 3">
    <name type="scientific">Caldimonas brevitalea</name>
    <dbReference type="NCBI Taxonomy" id="413882"/>
    <lineage>
        <taxon>Bacteria</taxon>
        <taxon>Pseudomonadati</taxon>
        <taxon>Pseudomonadota</taxon>
        <taxon>Betaproteobacteria</taxon>
        <taxon>Burkholderiales</taxon>
        <taxon>Sphaerotilaceae</taxon>
        <taxon>Caldimonas</taxon>
    </lineage>
</organism>
<keyword evidence="1" id="KW-1133">Transmembrane helix</keyword>
<accession>A0A0G3BTY2</accession>